<keyword evidence="1" id="KW-0472">Membrane</keyword>
<comment type="caution">
    <text evidence="3">The sequence shown here is derived from an EMBL/GenBank/DDBJ whole genome shotgun (WGS) entry which is preliminary data.</text>
</comment>
<feature type="transmembrane region" description="Helical" evidence="1">
    <location>
        <begin position="187"/>
        <end position="204"/>
    </location>
</feature>
<dbReference type="Proteomes" id="UP001253545">
    <property type="component" value="Unassembled WGS sequence"/>
</dbReference>
<keyword evidence="1" id="KW-1133">Transmembrane helix</keyword>
<protein>
    <submittedName>
        <fullName evidence="3">Heparan-alpha-glucosaminide N-acetyltransferase</fullName>
        <ecNumber evidence="3">2.3.1.78</ecNumber>
    </submittedName>
</protein>
<dbReference type="GO" id="GO:0015019">
    <property type="term" value="F:heparan-alpha-glucosaminide N-acetyltransferase activity"/>
    <property type="evidence" value="ECO:0007669"/>
    <property type="project" value="UniProtKB-EC"/>
</dbReference>
<keyword evidence="3" id="KW-0808">Transferase</keyword>
<dbReference type="EC" id="2.3.1.78" evidence="3"/>
<keyword evidence="4" id="KW-1185">Reference proteome</keyword>
<dbReference type="EMBL" id="JAVRHX010000001">
    <property type="protein sequence ID" value="MDT0594063.1"/>
    <property type="molecule type" value="Genomic_DNA"/>
</dbReference>
<dbReference type="RefSeq" id="WP_311367551.1">
    <property type="nucleotide sequence ID" value="NZ_JAVRHX010000001.1"/>
</dbReference>
<accession>A0ABU2ZN56</accession>
<keyword evidence="1" id="KW-0812">Transmembrane</keyword>
<evidence type="ECO:0000259" key="2">
    <source>
        <dbReference type="Pfam" id="PF07786"/>
    </source>
</evidence>
<evidence type="ECO:0000256" key="1">
    <source>
        <dbReference type="SAM" id="Phobius"/>
    </source>
</evidence>
<dbReference type="Pfam" id="PF07786">
    <property type="entry name" value="HGSNAT_cat"/>
    <property type="match status" value="1"/>
</dbReference>
<gene>
    <name evidence="3" type="ORF">RM552_04320</name>
</gene>
<feature type="transmembrane region" description="Helical" evidence="1">
    <location>
        <begin position="69"/>
        <end position="88"/>
    </location>
</feature>
<organism evidence="3 4">
    <name type="scientific">Glaciecola petra</name>
    <dbReference type="NCBI Taxonomy" id="3075602"/>
    <lineage>
        <taxon>Bacteria</taxon>
        <taxon>Pseudomonadati</taxon>
        <taxon>Pseudomonadota</taxon>
        <taxon>Gammaproteobacteria</taxon>
        <taxon>Alteromonadales</taxon>
        <taxon>Alteromonadaceae</taxon>
        <taxon>Glaciecola</taxon>
    </lineage>
</organism>
<evidence type="ECO:0000313" key="4">
    <source>
        <dbReference type="Proteomes" id="UP001253545"/>
    </source>
</evidence>
<reference evidence="3 4" key="1">
    <citation type="submission" date="2023-09" db="EMBL/GenBank/DDBJ databases">
        <authorList>
            <person name="Rey-Velasco X."/>
        </authorList>
    </citation>
    <scope>NUCLEOTIDE SEQUENCE [LARGE SCALE GENOMIC DNA]</scope>
    <source>
        <strain evidence="3 4">P117</strain>
    </source>
</reference>
<keyword evidence="3" id="KW-0012">Acyltransferase</keyword>
<feature type="transmembrane region" description="Helical" evidence="1">
    <location>
        <begin position="33"/>
        <end position="49"/>
    </location>
</feature>
<name>A0ABU2ZN56_9ALTE</name>
<sequence>MRHQHARKKYASIFFILMPCYPLAMHRNITLDIARTFAICLMVVFHFIYDLKFFGYINWNIPDGHGWVQFRWIIISLFFLCLGVSLSFAHAKQFKGRKFFLRLMQISLSALLISVATFFAINDNWIFFGVLHFLALSSVIVIFFVSYPRVSLSIGIVFVVIGVMQVVPSRWPFHLLFDGLPKYTNDFVAIFPWLGLVFIGVSLGHSEWMKNDVLAPSLSNSKHLATLVWPGQHSLSIYLLHQPIMMGILFLISLA</sequence>
<feature type="transmembrane region" description="Helical" evidence="1">
    <location>
        <begin position="150"/>
        <end position="167"/>
    </location>
</feature>
<feature type="transmembrane region" description="Helical" evidence="1">
    <location>
        <begin position="125"/>
        <end position="145"/>
    </location>
</feature>
<dbReference type="InterPro" id="IPR012429">
    <property type="entry name" value="HGSNAT_cat"/>
</dbReference>
<feature type="domain" description="Heparan-alpha-glucosaminide N-acetyltransferase catalytic" evidence="2">
    <location>
        <begin position="27"/>
        <end position="243"/>
    </location>
</feature>
<evidence type="ECO:0000313" key="3">
    <source>
        <dbReference type="EMBL" id="MDT0594063.1"/>
    </source>
</evidence>
<feature type="transmembrane region" description="Helical" evidence="1">
    <location>
        <begin position="100"/>
        <end position="119"/>
    </location>
</feature>
<proteinExistence type="predicted"/>